<sequence length="647" mass="74178">MSRAQSTTGTVTLHVENIGGIRETTVELGPGVTALAGRNATNRTSLLQSIMAALGSDRASLKGDADEGSVTLTVGDQTYTRTLKRRGSTVVTEGDPYLEDATLADLFAFLLESNEARQAVARGDDLRELIMRPIDTEAIQEEIRELEQEKREIDNEISSLDSLDGRLPELEQKRTSLKEKIEEKRAELEEKEQEIEEADANVEQTRDDRDELENRLDDLKQARSDLEDVRYDIDAEAESIDALETERDELTTEREDIPEEIDGADEIEAQISDLRDQMQRLDSSVNELQTVIQFNEDMLEGTSADVAAALRDGTDSGSVTDALVESDTVVCWTCGTEVETSQIEETVDRLRSLRREKLDQRNDLRDQIDDLESERDELEQLHRRRGRLDDRLQSIDEELDRRRERRESLKQKREDLTNRVESLESEVEELESRDYGDILERHREANELEFEIGRLENELESVNSEMESVESRLDDRDDLEARREEIADELADLRTRIERIESEAIEEFNTHMETVLDILDYDNLDRIWIERTEQTVREGRRKVQKSVFDMHIIRSTDDGTTYEDTIDHLSESEREVTGLVFALAGYLVHDVHETVPFILLDSLEAIDSGRIAQLVDYISEYAEYTVAALLPEDASALDDQYERVREI</sequence>
<proteinExistence type="inferred from homology"/>
<evidence type="ECO:0000259" key="5">
    <source>
        <dbReference type="Pfam" id="PF13476"/>
    </source>
</evidence>
<evidence type="ECO:0000256" key="4">
    <source>
        <dbReference type="SAM" id="MobiDB-lite"/>
    </source>
</evidence>
<protein>
    <submittedName>
        <fullName evidence="6">AAA family ATPase</fullName>
    </submittedName>
</protein>
<feature type="domain" description="Rad50/SbcC-type AAA" evidence="5">
    <location>
        <begin position="13"/>
        <end position="227"/>
    </location>
</feature>
<keyword evidence="1 3" id="KW-0175">Coiled coil</keyword>
<dbReference type="InterPro" id="IPR027417">
    <property type="entry name" value="P-loop_NTPase"/>
</dbReference>
<reference evidence="6 7" key="1">
    <citation type="submission" date="2020-02" db="EMBL/GenBank/DDBJ databases">
        <title>Whole genome sequence of Halogeometricum borinquense strain wsp4.</title>
        <authorList>
            <person name="Verma D.K."/>
            <person name="Gopal K."/>
            <person name="Prasad E.S."/>
        </authorList>
    </citation>
    <scope>NUCLEOTIDE SEQUENCE [LARGE SCALE GENOMIC DNA]</scope>
    <source>
        <strain evidence="7">wsp4</strain>
    </source>
</reference>
<dbReference type="Proteomes" id="UP000465846">
    <property type="component" value="Chromosome"/>
</dbReference>
<evidence type="ECO:0000256" key="1">
    <source>
        <dbReference type="ARBA" id="ARBA00023054"/>
    </source>
</evidence>
<gene>
    <name evidence="6" type="ORF">G3I44_06600</name>
</gene>
<dbReference type="PANTHER" id="PTHR32114">
    <property type="entry name" value="ABC TRANSPORTER ABCH.3"/>
    <property type="match status" value="1"/>
</dbReference>
<evidence type="ECO:0000313" key="6">
    <source>
        <dbReference type="EMBL" id="QIB73990.1"/>
    </source>
</evidence>
<dbReference type="GeneID" id="44079055"/>
<feature type="compositionally biased region" description="Acidic residues" evidence="4">
    <location>
        <begin position="189"/>
        <end position="200"/>
    </location>
</feature>
<dbReference type="EMBL" id="CP048739">
    <property type="protein sequence ID" value="QIB73990.1"/>
    <property type="molecule type" value="Genomic_DNA"/>
</dbReference>
<evidence type="ECO:0000256" key="2">
    <source>
        <dbReference type="ARBA" id="ARBA00049666"/>
    </source>
</evidence>
<dbReference type="Gene3D" id="1.10.287.1490">
    <property type="match status" value="1"/>
</dbReference>
<feature type="region of interest" description="Disordered" evidence="4">
    <location>
        <begin position="188"/>
        <end position="210"/>
    </location>
</feature>
<feature type="coiled-coil region" evidence="3">
    <location>
        <begin position="343"/>
        <end position="503"/>
    </location>
</feature>
<organism evidence="6 7">
    <name type="scientific">Halogeometricum borinquense</name>
    <dbReference type="NCBI Taxonomy" id="60847"/>
    <lineage>
        <taxon>Archaea</taxon>
        <taxon>Methanobacteriati</taxon>
        <taxon>Methanobacteriota</taxon>
        <taxon>Stenosarchaea group</taxon>
        <taxon>Halobacteria</taxon>
        <taxon>Halobacteriales</taxon>
        <taxon>Haloferacaceae</taxon>
        <taxon>Halogeometricum</taxon>
    </lineage>
</organism>
<dbReference type="Gene3D" id="3.40.50.300">
    <property type="entry name" value="P-loop containing nucleotide triphosphate hydrolases"/>
    <property type="match status" value="1"/>
</dbReference>
<name>A0A6C0UFJ7_9EURY</name>
<dbReference type="SUPFAM" id="SSF52540">
    <property type="entry name" value="P-loop containing nucleoside triphosphate hydrolases"/>
    <property type="match status" value="1"/>
</dbReference>
<dbReference type="InterPro" id="IPR038729">
    <property type="entry name" value="Rad50/SbcC_AAA"/>
</dbReference>
<dbReference type="AlphaFoldDB" id="A0A6C0UFJ7"/>
<comment type="similarity">
    <text evidence="2">Belongs to the Sph1/Sph2 family.</text>
</comment>
<dbReference type="NCBIfam" id="NF045487">
    <property type="entry name" value="ASRP"/>
    <property type="match status" value="1"/>
</dbReference>
<dbReference type="Pfam" id="PF13476">
    <property type="entry name" value="AAA_23"/>
    <property type="match status" value="1"/>
</dbReference>
<dbReference type="GO" id="GO:0006302">
    <property type="term" value="P:double-strand break repair"/>
    <property type="evidence" value="ECO:0007669"/>
    <property type="project" value="InterPro"/>
</dbReference>
<evidence type="ECO:0000256" key="3">
    <source>
        <dbReference type="SAM" id="Coils"/>
    </source>
</evidence>
<evidence type="ECO:0000313" key="7">
    <source>
        <dbReference type="Proteomes" id="UP000465846"/>
    </source>
</evidence>
<dbReference type="PANTHER" id="PTHR32114:SF2">
    <property type="entry name" value="ABC TRANSPORTER ABCH.3"/>
    <property type="match status" value="1"/>
</dbReference>
<dbReference type="SUPFAM" id="SSF46579">
    <property type="entry name" value="Prefoldin"/>
    <property type="match status" value="1"/>
</dbReference>
<dbReference type="RefSeq" id="WP_163485962.1">
    <property type="nucleotide sequence ID" value="NZ_CP048739.1"/>
</dbReference>
<dbReference type="GO" id="GO:0016887">
    <property type="term" value="F:ATP hydrolysis activity"/>
    <property type="evidence" value="ECO:0007669"/>
    <property type="project" value="InterPro"/>
</dbReference>
<accession>A0A6C0UFJ7</accession>